<name>A0A952AH12_9BACT</name>
<evidence type="ECO:0000313" key="5">
    <source>
        <dbReference type="Proteomes" id="UP000781173"/>
    </source>
</evidence>
<evidence type="ECO:0000256" key="1">
    <source>
        <dbReference type="ARBA" id="ARBA00022679"/>
    </source>
</evidence>
<feature type="domain" description="Glycosyl transferase family 1" evidence="2">
    <location>
        <begin position="180"/>
        <end position="344"/>
    </location>
</feature>
<organism evidence="4 5">
    <name type="scientific">Candidatus Dojkabacteria bacterium</name>
    <dbReference type="NCBI Taxonomy" id="2099670"/>
    <lineage>
        <taxon>Bacteria</taxon>
        <taxon>Candidatus Dojkabacteria</taxon>
    </lineage>
</organism>
<protein>
    <submittedName>
        <fullName evidence="4">Glycosyltransferase family 4 protein</fullName>
    </submittedName>
</protein>
<gene>
    <name evidence="4" type="ORF">H3C67_03185</name>
</gene>
<dbReference type="InterPro" id="IPR028098">
    <property type="entry name" value="Glyco_trans_4-like_N"/>
</dbReference>
<accession>A0A952AH12</accession>
<evidence type="ECO:0000259" key="3">
    <source>
        <dbReference type="Pfam" id="PF13439"/>
    </source>
</evidence>
<evidence type="ECO:0000259" key="2">
    <source>
        <dbReference type="Pfam" id="PF00534"/>
    </source>
</evidence>
<dbReference type="Pfam" id="PF00534">
    <property type="entry name" value="Glycos_transf_1"/>
    <property type="match status" value="1"/>
</dbReference>
<comment type="caution">
    <text evidence="4">The sequence shown here is derived from an EMBL/GenBank/DDBJ whole genome shotgun (WGS) entry which is preliminary data.</text>
</comment>
<dbReference type="InterPro" id="IPR001296">
    <property type="entry name" value="Glyco_trans_1"/>
</dbReference>
<reference evidence="4" key="1">
    <citation type="journal article" date="2022" name="ISME J.">
        <title>A general approach to explore prokaryotic protein glycosylation reveals the unique surface layer modulation of an anammox bacterium.</title>
        <authorList>
            <person name="Pabst M."/>
            <person name="Grouzdev D.S."/>
            <person name="Lawson C.E."/>
            <person name="Kleikamp H.B.C."/>
            <person name="de Ram C."/>
            <person name="Louwen R."/>
            <person name="Lin Y.M."/>
            <person name="Lucker S."/>
            <person name="van Loosdrecht M.C.M."/>
            <person name="Laureni M."/>
        </authorList>
    </citation>
    <scope>NUCLEOTIDE SEQUENCE</scope>
    <source>
        <strain evidence="4">BROCD043</strain>
    </source>
</reference>
<dbReference type="SUPFAM" id="SSF53756">
    <property type="entry name" value="UDP-Glycosyltransferase/glycogen phosphorylase"/>
    <property type="match status" value="1"/>
</dbReference>
<dbReference type="Pfam" id="PF13439">
    <property type="entry name" value="Glyco_transf_4"/>
    <property type="match status" value="1"/>
</dbReference>
<proteinExistence type="predicted"/>
<dbReference type="GO" id="GO:0016757">
    <property type="term" value="F:glycosyltransferase activity"/>
    <property type="evidence" value="ECO:0007669"/>
    <property type="project" value="InterPro"/>
</dbReference>
<dbReference type="PANTHER" id="PTHR46401:SF2">
    <property type="entry name" value="GLYCOSYLTRANSFERASE WBBK-RELATED"/>
    <property type="match status" value="1"/>
</dbReference>
<dbReference type="PANTHER" id="PTHR46401">
    <property type="entry name" value="GLYCOSYLTRANSFERASE WBBK-RELATED"/>
    <property type="match status" value="1"/>
</dbReference>
<keyword evidence="1" id="KW-0808">Transferase</keyword>
<feature type="domain" description="Glycosyltransferase subfamily 4-like N-terminal" evidence="3">
    <location>
        <begin position="17"/>
        <end position="175"/>
    </location>
</feature>
<dbReference type="AlphaFoldDB" id="A0A952AH12"/>
<dbReference type="GO" id="GO:0009103">
    <property type="term" value="P:lipopolysaccharide biosynthetic process"/>
    <property type="evidence" value="ECO:0007669"/>
    <property type="project" value="TreeGrafter"/>
</dbReference>
<dbReference type="Gene3D" id="3.40.50.2000">
    <property type="entry name" value="Glycogen Phosphorylase B"/>
    <property type="match status" value="2"/>
</dbReference>
<sequence>MHILILNRYDPYNVRAGGAERFSGEIMSRFVKAGHVVTWISSKPKEFREASIEDGINYIRKGNRLSVIWHALRYYLKNKSSIDIVVDEIHALQFFTPLYVDKAKRVTLIHEVAGKIWLYMLPFPLSIIGLVMEQLVLRFIYRNERILTVSKSTAEELIKLGISEKNIAIVPEGTDQPIIPSNLQKTKYPSIVYFGGLRPLKRVEDQLRAISILRKKYPFIKYRVLGKTEGKYFHRIQKFVNKNHLKDNVQFLGYLSEQEKHIIVAESWVTLSTSIKEGWGLAVLESAALGVPAVVYPVAGSVDAVIHYQTGLHTIDESPEKLALAISRIFEDLKLRDNMSSSAKLFANKLTWDNSYKFVNKQLQKWIRS</sequence>
<dbReference type="CDD" id="cd03801">
    <property type="entry name" value="GT4_PimA-like"/>
    <property type="match status" value="1"/>
</dbReference>
<dbReference type="Proteomes" id="UP000781173">
    <property type="component" value="Unassembled WGS sequence"/>
</dbReference>
<evidence type="ECO:0000313" key="4">
    <source>
        <dbReference type="EMBL" id="MBW7953767.1"/>
    </source>
</evidence>
<dbReference type="EMBL" id="JACFOF010000006">
    <property type="protein sequence ID" value="MBW7953767.1"/>
    <property type="molecule type" value="Genomic_DNA"/>
</dbReference>